<dbReference type="HOGENOM" id="CLU_2263787_0_0_1"/>
<keyword evidence="2" id="KW-1185">Reference proteome</keyword>
<dbReference type="InParanoid" id="S8F359"/>
<proteinExistence type="predicted"/>
<evidence type="ECO:0000313" key="2">
    <source>
        <dbReference type="Proteomes" id="UP000015241"/>
    </source>
</evidence>
<accession>S8F359</accession>
<sequence>MPAIYIHSASFNSATTSAPSVPGKTLAWRLGLKRKALKVFTPVPTTAPRTMVGLKLDCALVSLEVAQDSRREIPCGAFNIGCALLSLDAAQGQKETSHRVMRL</sequence>
<dbReference type="Proteomes" id="UP000015241">
    <property type="component" value="Unassembled WGS sequence"/>
</dbReference>
<name>S8F359_FOMSC</name>
<reference evidence="1 2" key="1">
    <citation type="journal article" date="2012" name="Science">
        <title>The Paleozoic origin of enzymatic lignin decomposition reconstructed from 31 fungal genomes.</title>
        <authorList>
            <person name="Floudas D."/>
            <person name="Binder M."/>
            <person name="Riley R."/>
            <person name="Barry K."/>
            <person name="Blanchette R.A."/>
            <person name="Henrissat B."/>
            <person name="Martinez A.T."/>
            <person name="Otillar R."/>
            <person name="Spatafora J.W."/>
            <person name="Yadav J.S."/>
            <person name="Aerts A."/>
            <person name="Benoit I."/>
            <person name="Boyd A."/>
            <person name="Carlson A."/>
            <person name="Copeland A."/>
            <person name="Coutinho P.M."/>
            <person name="de Vries R.P."/>
            <person name="Ferreira P."/>
            <person name="Findley K."/>
            <person name="Foster B."/>
            <person name="Gaskell J."/>
            <person name="Glotzer D."/>
            <person name="Gorecki P."/>
            <person name="Heitman J."/>
            <person name="Hesse C."/>
            <person name="Hori C."/>
            <person name="Igarashi K."/>
            <person name="Jurgens J.A."/>
            <person name="Kallen N."/>
            <person name="Kersten P."/>
            <person name="Kohler A."/>
            <person name="Kuees U."/>
            <person name="Kumar T.K.A."/>
            <person name="Kuo A."/>
            <person name="LaButti K."/>
            <person name="Larrondo L.F."/>
            <person name="Lindquist E."/>
            <person name="Ling A."/>
            <person name="Lombard V."/>
            <person name="Lucas S."/>
            <person name="Lundell T."/>
            <person name="Martin R."/>
            <person name="McLaughlin D.J."/>
            <person name="Morgenstern I."/>
            <person name="Morin E."/>
            <person name="Murat C."/>
            <person name="Nagy L.G."/>
            <person name="Nolan M."/>
            <person name="Ohm R.A."/>
            <person name="Patyshakuliyeva A."/>
            <person name="Rokas A."/>
            <person name="Ruiz-Duenas F.J."/>
            <person name="Sabat G."/>
            <person name="Salamov A."/>
            <person name="Samejima M."/>
            <person name="Schmutz J."/>
            <person name="Slot J.C."/>
            <person name="St John F."/>
            <person name="Stenlid J."/>
            <person name="Sun H."/>
            <person name="Sun S."/>
            <person name="Syed K."/>
            <person name="Tsang A."/>
            <person name="Wiebenga A."/>
            <person name="Young D."/>
            <person name="Pisabarro A."/>
            <person name="Eastwood D.C."/>
            <person name="Martin F."/>
            <person name="Cullen D."/>
            <person name="Grigoriev I.V."/>
            <person name="Hibbett D.S."/>
        </authorList>
    </citation>
    <scope>NUCLEOTIDE SEQUENCE</scope>
    <source>
        <strain evidence="2">FP-58527</strain>
    </source>
</reference>
<organism evidence="1 2">
    <name type="scientific">Fomitopsis schrenkii</name>
    <name type="common">Brown rot fungus</name>
    <dbReference type="NCBI Taxonomy" id="2126942"/>
    <lineage>
        <taxon>Eukaryota</taxon>
        <taxon>Fungi</taxon>
        <taxon>Dikarya</taxon>
        <taxon>Basidiomycota</taxon>
        <taxon>Agaricomycotina</taxon>
        <taxon>Agaricomycetes</taxon>
        <taxon>Polyporales</taxon>
        <taxon>Fomitopsis</taxon>
    </lineage>
</organism>
<gene>
    <name evidence="1" type="ORF">FOMPIDRAFT_1056036</name>
</gene>
<dbReference type="EMBL" id="KE504280">
    <property type="protein sequence ID" value="EPS93374.1"/>
    <property type="molecule type" value="Genomic_DNA"/>
</dbReference>
<dbReference type="AlphaFoldDB" id="S8F359"/>
<dbReference type="OrthoDB" id="10380242at2759"/>
<evidence type="ECO:0000313" key="1">
    <source>
        <dbReference type="EMBL" id="EPS93374.1"/>
    </source>
</evidence>
<protein>
    <submittedName>
        <fullName evidence="1">Uncharacterized protein</fullName>
    </submittedName>
</protein>